<evidence type="ECO:0000313" key="1">
    <source>
        <dbReference type="EMBL" id="CAH1406034.1"/>
    </source>
</evidence>
<evidence type="ECO:0000313" key="2">
    <source>
        <dbReference type="Proteomes" id="UP001152798"/>
    </source>
</evidence>
<gene>
    <name evidence="1" type="ORF">NEZAVI_LOCUS14077</name>
</gene>
<keyword evidence="2" id="KW-1185">Reference proteome</keyword>
<organism evidence="1 2">
    <name type="scientific">Nezara viridula</name>
    <name type="common">Southern green stink bug</name>
    <name type="synonym">Cimex viridulus</name>
    <dbReference type="NCBI Taxonomy" id="85310"/>
    <lineage>
        <taxon>Eukaryota</taxon>
        <taxon>Metazoa</taxon>
        <taxon>Ecdysozoa</taxon>
        <taxon>Arthropoda</taxon>
        <taxon>Hexapoda</taxon>
        <taxon>Insecta</taxon>
        <taxon>Pterygota</taxon>
        <taxon>Neoptera</taxon>
        <taxon>Paraneoptera</taxon>
        <taxon>Hemiptera</taxon>
        <taxon>Heteroptera</taxon>
        <taxon>Panheteroptera</taxon>
        <taxon>Pentatomomorpha</taxon>
        <taxon>Pentatomoidea</taxon>
        <taxon>Pentatomidae</taxon>
        <taxon>Pentatominae</taxon>
        <taxon>Nezara</taxon>
    </lineage>
</organism>
<dbReference type="Proteomes" id="UP001152798">
    <property type="component" value="Chromosome 6"/>
</dbReference>
<dbReference type="AlphaFoldDB" id="A0A9P0HPV1"/>
<reference evidence="1" key="1">
    <citation type="submission" date="2022-01" db="EMBL/GenBank/DDBJ databases">
        <authorList>
            <person name="King R."/>
        </authorList>
    </citation>
    <scope>NUCLEOTIDE SEQUENCE</scope>
</reference>
<dbReference type="EMBL" id="OV725082">
    <property type="protein sequence ID" value="CAH1406034.1"/>
    <property type="molecule type" value="Genomic_DNA"/>
</dbReference>
<proteinExistence type="predicted"/>
<name>A0A9P0HPV1_NEZVI</name>
<accession>A0A9P0HPV1</accession>
<protein>
    <submittedName>
        <fullName evidence="1">Uncharacterized protein</fullName>
    </submittedName>
</protein>
<sequence length="103" mass="11734">MRTYLLFKGRNGQKEVNLKRIDSVRSVEYNTTLVMWLSVRGVRMCNACLQPSCDKSDERASAGSNDFDRIPFLLSYSQVMTYGSRVSMIGRIVILLTILSTLF</sequence>